<keyword evidence="4 7" id="KW-0812">Transmembrane</keyword>
<dbReference type="GeneTree" id="ENSGT00940000153446"/>
<feature type="transmembrane region" description="Helical" evidence="7">
    <location>
        <begin position="150"/>
        <end position="168"/>
    </location>
</feature>
<reference evidence="8" key="2">
    <citation type="submission" date="2025-09" db="UniProtKB">
        <authorList>
            <consortium name="Ensembl"/>
        </authorList>
    </citation>
    <scope>IDENTIFICATION</scope>
</reference>
<dbReference type="Ensembl" id="ENSLLET00000001355.1">
    <property type="protein sequence ID" value="ENSLLEP00000001289.1"/>
    <property type="gene ID" value="ENSLLEG00000000825.1"/>
</dbReference>
<comment type="subcellular location">
    <subcellularLocation>
        <location evidence="1">Endomembrane system</location>
        <topology evidence="1">Multi-pass membrane protein</topology>
    </subcellularLocation>
</comment>
<evidence type="ECO:0000256" key="3">
    <source>
        <dbReference type="ARBA" id="ARBA00022448"/>
    </source>
</evidence>
<evidence type="ECO:0000256" key="1">
    <source>
        <dbReference type="ARBA" id="ARBA00004127"/>
    </source>
</evidence>
<sequence>MHSPGDRSCVTNVEGKSILFVSSLLLQKDRTVHATLCTMVLQILCIILFAEHSQEVSRRRNCCPDISKLYNIADVISSYLLLTVLFTISVALLCGDLMGRAYLVIPFMALQVMDFILSALVLCAIYIELPTYLRNTQQGKSGIQDLESPSRIAINMVISLLTLCSSYAEVPAYLNIKTMNHLNYFLDDNLASKHHTMDLITFTFLHISVIILKASMFYNIWKEFKILRHMKQVVSDETPQLKTIPKVALPSYEEAIKMPRSDFPPPYSTI</sequence>
<feature type="transmembrane region" description="Helical" evidence="7">
    <location>
        <begin position="32"/>
        <end position="50"/>
    </location>
</feature>
<dbReference type="InterPro" id="IPR004687">
    <property type="entry name" value="LAPTM4/5"/>
</dbReference>
<proteinExistence type="inferred from homology"/>
<protein>
    <submittedName>
        <fullName evidence="8">Lysosomal protein transmembrane 5</fullName>
    </submittedName>
</protein>
<feature type="transmembrane region" description="Helical" evidence="7">
    <location>
        <begin position="105"/>
        <end position="129"/>
    </location>
</feature>
<evidence type="ECO:0000256" key="6">
    <source>
        <dbReference type="ARBA" id="ARBA00023136"/>
    </source>
</evidence>
<dbReference type="Pfam" id="PF03821">
    <property type="entry name" value="Mtp"/>
    <property type="match status" value="1"/>
</dbReference>
<evidence type="ECO:0000256" key="7">
    <source>
        <dbReference type="SAM" id="Phobius"/>
    </source>
</evidence>
<dbReference type="AlphaFoldDB" id="A0A8C5LPM8"/>
<gene>
    <name evidence="8" type="primary">LAPTM5</name>
</gene>
<feature type="transmembrane region" description="Helical" evidence="7">
    <location>
        <begin position="199"/>
        <end position="221"/>
    </location>
</feature>
<accession>A0A8C5LPM8</accession>
<evidence type="ECO:0000256" key="4">
    <source>
        <dbReference type="ARBA" id="ARBA00022692"/>
    </source>
</evidence>
<dbReference type="GO" id="GO:0012505">
    <property type="term" value="C:endomembrane system"/>
    <property type="evidence" value="ECO:0007669"/>
    <property type="project" value="UniProtKB-SubCell"/>
</dbReference>
<dbReference type="Proteomes" id="UP000694569">
    <property type="component" value="Unplaced"/>
</dbReference>
<keyword evidence="9" id="KW-1185">Reference proteome</keyword>
<reference evidence="8" key="1">
    <citation type="submission" date="2025-08" db="UniProtKB">
        <authorList>
            <consortium name="Ensembl"/>
        </authorList>
    </citation>
    <scope>IDENTIFICATION</scope>
</reference>
<keyword evidence="5 7" id="KW-1133">Transmembrane helix</keyword>
<keyword evidence="3" id="KW-0813">Transport</keyword>
<evidence type="ECO:0000313" key="8">
    <source>
        <dbReference type="Ensembl" id="ENSLLEP00000001289.1"/>
    </source>
</evidence>
<dbReference type="OrthoDB" id="8733516at2759"/>
<dbReference type="InterPro" id="IPR051115">
    <property type="entry name" value="LAPTM_transporter"/>
</dbReference>
<evidence type="ECO:0000313" key="9">
    <source>
        <dbReference type="Proteomes" id="UP000694569"/>
    </source>
</evidence>
<evidence type="ECO:0000256" key="5">
    <source>
        <dbReference type="ARBA" id="ARBA00022989"/>
    </source>
</evidence>
<keyword evidence="6 7" id="KW-0472">Membrane</keyword>
<organism evidence="8 9">
    <name type="scientific">Leptobrachium leishanense</name>
    <name type="common">Leishan spiny toad</name>
    <dbReference type="NCBI Taxonomy" id="445787"/>
    <lineage>
        <taxon>Eukaryota</taxon>
        <taxon>Metazoa</taxon>
        <taxon>Chordata</taxon>
        <taxon>Craniata</taxon>
        <taxon>Vertebrata</taxon>
        <taxon>Euteleostomi</taxon>
        <taxon>Amphibia</taxon>
        <taxon>Batrachia</taxon>
        <taxon>Anura</taxon>
        <taxon>Pelobatoidea</taxon>
        <taxon>Megophryidae</taxon>
        <taxon>Leptobrachium</taxon>
    </lineage>
</organism>
<name>A0A8C5LPM8_9ANUR</name>
<feature type="transmembrane region" description="Helical" evidence="7">
    <location>
        <begin position="71"/>
        <end position="93"/>
    </location>
</feature>
<evidence type="ECO:0000256" key="2">
    <source>
        <dbReference type="ARBA" id="ARBA00010076"/>
    </source>
</evidence>
<comment type="similarity">
    <text evidence="2">Belongs to the LAPTM4/LAPTM5 transporter family.</text>
</comment>
<dbReference type="PANTHER" id="PTHR12479">
    <property type="entry name" value="LYSOSOMAL-ASSOCIATED TRANSMEMBRANE PROTEIN"/>
    <property type="match status" value="1"/>
</dbReference>
<dbReference type="PANTHER" id="PTHR12479:SF2">
    <property type="entry name" value="LYSOSOMAL-ASSOCIATED TRANSMEMBRANE PROTEIN 5"/>
    <property type="match status" value="1"/>
</dbReference>
<dbReference type="GO" id="GO:0005765">
    <property type="term" value="C:lysosomal membrane"/>
    <property type="evidence" value="ECO:0007669"/>
    <property type="project" value="TreeGrafter"/>
</dbReference>